<name>A0A327SVS0_9SPHI</name>
<dbReference type="Gene3D" id="3.10.105.10">
    <property type="entry name" value="Dipeptide-binding Protein, Domain 3"/>
    <property type="match status" value="1"/>
</dbReference>
<evidence type="ECO:0000259" key="5">
    <source>
        <dbReference type="Pfam" id="PF00496"/>
    </source>
</evidence>
<dbReference type="PANTHER" id="PTHR30290:SF10">
    <property type="entry name" value="PERIPLASMIC OLIGOPEPTIDE-BINDING PROTEIN-RELATED"/>
    <property type="match status" value="1"/>
</dbReference>
<dbReference type="GO" id="GO:0043190">
    <property type="term" value="C:ATP-binding cassette (ABC) transporter complex"/>
    <property type="evidence" value="ECO:0007669"/>
    <property type="project" value="InterPro"/>
</dbReference>
<feature type="domain" description="Solute-binding protein family 5" evidence="5">
    <location>
        <begin position="83"/>
        <end position="469"/>
    </location>
</feature>
<evidence type="ECO:0000313" key="6">
    <source>
        <dbReference type="EMBL" id="RAJ31844.1"/>
    </source>
</evidence>
<comment type="caution">
    <text evidence="6">The sequence shown here is derived from an EMBL/GenBank/DDBJ whole genome shotgun (WGS) entry which is preliminary data.</text>
</comment>
<dbReference type="InterPro" id="IPR039424">
    <property type="entry name" value="SBP_5"/>
</dbReference>
<protein>
    <submittedName>
        <fullName evidence="6">Peptide/nickel transport system substrate-binding protein</fullName>
    </submittedName>
</protein>
<comment type="similarity">
    <text evidence="2">Belongs to the bacterial solute-binding protein 5 family.</text>
</comment>
<evidence type="ECO:0000256" key="2">
    <source>
        <dbReference type="ARBA" id="ARBA00005695"/>
    </source>
</evidence>
<keyword evidence="3" id="KW-0813">Transport</keyword>
<gene>
    <name evidence="6" type="ORF">LY11_02001</name>
</gene>
<comment type="subcellular location">
    <subcellularLocation>
        <location evidence="1">Cell envelope</location>
    </subcellularLocation>
</comment>
<dbReference type="GO" id="GO:1904680">
    <property type="term" value="F:peptide transmembrane transporter activity"/>
    <property type="evidence" value="ECO:0007669"/>
    <property type="project" value="TreeGrafter"/>
</dbReference>
<keyword evidence="4" id="KW-0732">Signal</keyword>
<dbReference type="AlphaFoldDB" id="A0A327SVS0"/>
<proteinExistence type="inferred from homology"/>
<dbReference type="Gene3D" id="3.40.190.10">
    <property type="entry name" value="Periplasmic binding protein-like II"/>
    <property type="match status" value="1"/>
</dbReference>
<sequence length="552" mass="63141">MCKSNIPDLMPRIIKNIFYILCLITCWGCHSGTQDDNKKVFNLNFDQSLTSLDPAFARNQPAIWMMNQLFNGLVQADSALNTIPAIAKSWEVAPDGLQYTFHLRNDVYFHDDPLFIHGKGRKVVAADFAYSFNRLSDPKVASSGGWIFSDKVKDKNSFQALNDTTLIIHLTKPFPAFLNLLTTQYCVVVPHEVADYYGKDFRSHPVGTGPFRFKYWKEEEILVLLKNEKYWEKDHGKRLPYLDAVKVSFITDKQSAFMSFIKKDLDFFYSVDGSYRDDILTKSGHMTSKYKGKFQLIKGAYLCTEYVGILVDTSKSIVRNSPLRFKKVRQAINYGIDKAKLIKYLRNSTGTPATSGFVPKGMPGFDSIKVKGYHYDPVKAAQLLSEAGFPHGKGMPELTLSTSTTYKDLIEFIQGELNSLGMKIKVDVTPSSSLRELMSKNEVNFFRGSWIADYPDAENYLSVFYSKNRVPYGPNYTGYFNKEFDRLFEQSYYENDAKKRYVLYQKMDNMVIENASIVPILYDQSVTMLQNNISGYPINPLSVMILKRVKKK</sequence>
<accession>A0A327SVS0</accession>
<dbReference type="Gene3D" id="3.90.76.10">
    <property type="entry name" value="Dipeptide-binding Protein, Domain 1"/>
    <property type="match status" value="1"/>
</dbReference>
<dbReference type="Proteomes" id="UP000249754">
    <property type="component" value="Unassembled WGS sequence"/>
</dbReference>
<organism evidence="6 7">
    <name type="scientific">Pedobacter cryoconitis</name>
    <dbReference type="NCBI Taxonomy" id="188932"/>
    <lineage>
        <taxon>Bacteria</taxon>
        <taxon>Pseudomonadati</taxon>
        <taxon>Bacteroidota</taxon>
        <taxon>Sphingobacteriia</taxon>
        <taxon>Sphingobacteriales</taxon>
        <taxon>Sphingobacteriaceae</taxon>
        <taxon>Pedobacter</taxon>
    </lineage>
</organism>
<dbReference type="CDD" id="cd00995">
    <property type="entry name" value="PBP2_NikA_DppA_OppA_like"/>
    <property type="match status" value="1"/>
</dbReference>
<dbReference type="GO" id="GO:0015833">
    <property type="term" value="P:peptide transport"/>
    <property type="evidence" value="ECO:0007669"/>
    <property type="project" value="TreeGrafter"/>
</dbReference>
<dbReference type="InterPro" id="IPR030678">
    <property type="entry name" value="Peptide/Ni-bd"/>
</dbReference>
<dbReference type="EMBL" id="QLLR01000007">
    <property type="protein sequence ID" value="RAJ31844.1"/>
    <property type="molecule type" value="Genomic_DNA"/>
</dbReference>
<evidence type="ECO:0000256" key="3">
    <source>
        <dbReference type="ARBA" id="ARBA00022448"/>
    </source>
</evidence>
<dbReference type="Pfam" id="PF00496">
    <property type="entry name" value="SBP_bac_5"/>
    <property type="match status" value="1"/>
</dbReference>
<dbReference type="STRING" id="188932.AY601_4861"/>
<dbReference type="InterPro" id="IPR000914">
    <property type="entry name" value="SBP_5_dom"/>
</dbReference>
<evidence type="ECO:0000256" key="4">
    <source>
        <dbReference type="ARBA" id="ARBA00022729"/>
    </source>
</evidence>
<dbReference type="GO" id="GO:0030288">
    <property type="term" value="C:outer membrane-bounded periplasmic space"/>
    <property type="evidence" value="ECO:0007669"/>
    <property type="project" value="UniProtKB-ARBA"/>
</dbReference>
<evidence type="ECO:0000256" key="1">
    <source>
        <dbReference type="ARBA" id="ARBA00004196"/>
    </source>
</evidence>
<evidence type="ECO:0000313" key="7">
    <source>
        <dbReference type="Proteomes" id="UP000249754"/>
    </source>
</evidence>
<dbReference type="PIRSF" id="PIRSF002741">
    <property type="entry name" value="MppA"/>
    <property type="match status" value="1"/>
</dbReference>
<reference evidence="6 7" key="1">
    <citation type="submission" date="2018-06" db="EMBL/GenBank/DDBJ databases">
        <title>Genomic Encyclopedia of Archaeal and Bacterial Type Strains, Phase II (KMG-II): from individual species to whole genera.</title>
        <authorList>
            <person name="Goeker M."/>
        </authorList>
    </citation>
    <scope>NUCLEOTIDE SEQUENCE [LARGE SCALE GENOMIC DNA]</scope>
    <source>
        <strain evidence="6 7">DSM 14825</strain>
    </source>
</reference>
<dbReference type="SUPFAM" id="SSF53850">
    <property type="entry name" value="Periplasmic binding protein-like II"/>
    <property type="match status" value="1"/>
</dbReference>
<dbReference type="PANTHER" id="PTHR30290">
    <property type="entry name" value="PERIPLASMIC BINDING COMPONENT OF ABC TRANSPORTER"/>
    <property type="match status" value="1"/>
</dbReference>